<evidence type="ECO:0000256" key="2">
    <source>
        <dbReference type="ARBA" id="ARBA00012652"/>
    </source>
</evidence>
<accession>A0ABR7IP46</accession>
<dbReference type="InterPro" id="IPR035396">
    <property type="entry name" value="Bac_rhamnosid6H"/>
</dbReference>
<feature type="chain" id="PRO_5046934215" description="alpha-L-rhamnosidase" evidence="7">
    <location>
        <begin position="29"/>
        <end position="2124"/>
    </location>
</feature>
<evidence type="ECO:0000256" key="3">
    <source>
        <dbReference type="ARBA" id="ARBA00022801"/>
    </source>
</evidence>
<dbReference type="Gene3D" id="2.60.120.260">
    <property type="entry name" value="Galactose-binding domain-like"/>
    <property type="match status" value="3"/>
</dbReference>
<gene>
    <name evidence="9" type="ORF">H8Z77_02470</name>
</gene>
<keyword evidence="6" id="KW-0812">Transmembrane</keyword>
<dbReference type="SUPFAM" id="SSF49785">
    <property type="entry name" value="Galactose-binding domain-like"/>
    <property type="match status" value="1"/>
</dbReference>
<sequence>MKKKNRILALILAVAMALSIVMPTNIFAAEQDTTIIEMKTNDLVDPMGIDTPNPVFSWKMDSTITGQKQTAYQILVAKDKDLKESVWDSEKQETSQSVGIQYAGEPLENSTTYYWQVTVWNKDGKSIASDVATFEVGLMGEDAWDGSRWIQMGTSTEPPEIVGKTNYTIEFDVQVDNTAVGFLLEAKDTSNYLMWQFNISSGKMMLNPHTKIGGNYNGFKSVDISSGVKGEITDVQHVKLEVNEDIGITTYLNGTKVDVTELSQLGGIGFNGTIGKIGFRTSSKEIGWLDNIVLTDYSEDENGVVVKNYHFDNGENPFTAGSIQDGRLNTGLNADCLEKGEEQPPLDDKTHYTVDVDMTCETYAVSAIFNAVDQSNFYMWQLNTKDQEGKVILKPHTWKNGAYATYNSQNVDVTDAVGGVENFKTTPAHMHLDVNGTRIETYINDTLVSTFMIGSTSDQSTTGIPVKAGYLGVRSSVTDGVAEYGTVDNFKLTDYTDNEQGTVLYNYTFENGENPFGKGEIKDGVFVVTKVDILLPIEAQNNGAQTFRKQFNVKDDLVSAKLYTTGLGVYDVHLNGERVGQVMDDGSVVYDELKPGYTAVGDRVLYNTYDVTSMVQSGGDNTITANVTSGWWNGRIANSGRNNGFRAKMLLTYSDGHTEVMGTDQTWRTAYAGPVISADIYEGETYDANADLSYRENGFDDSNWNYADICTAFRGEISAQAGDSVRVRTDLELHPKEITVYHGVVDENENQYGRINVTGNYQDGESFTLKAGETAVFDLGQNFAGRPVIQVEGPKDTTVTIRHGEMLNDNDGLKSRGNDGPEGSIYTANLRTAPATAHYIMNGNGVETYFSTHTFYGFRYVEVTATSEITIHNLKGEVLTSVKTDTGKLSTSDEDVNQLISNTVWGQYSNYLSVPTDCPQRDERQGWTADTQVFSTAAAYNAESKAFLQKWMRDMRDDQASNGAYPDTAPGGGSGQLGWSDAGIIVPYNMYKMYGDKTFIEENYASMQKYIDVYLASTNKKGAGHAYGDWLAYESNDDDMKSLLGIAFYAWDAQMMAEMAEVMGKPEDVAKYQQIYEIEKEYFQQQYVNEDGSLKRGEQTACLYALYLDLLPNEDSFETVKQQLMDNISRNGNKLQTGFLGTAIIMQTLSKIGADDVAYQLLLQHGNPSWLYSVDQGATTMWERWNSYTKETGFGDVSMNSFNHYAYGAVAEWMYGYMAGILYDFDQPGFQHIILQPTPDQSLDFVNGEYNSAYGKIISNWKYEGNTWSYEAVVPANTTATIYLPVEDGKPFTVNGKTPEDVTVETDGLAYKGMEDGKAVFEAVAGSYSFQTEVTEYCYVTIGNADETVPNQISVNGGIQQSLPLAIKATVGETITLEAKPINDVDYQFVGWSGDVSSNESKITVTPTADMALTVSNTWIGNENLALNSKVDSNCSWTVSTWAPEYLVDGILTSNGEHSGFTSGQTSTDMVDYWIELDLGADVEMNRIHLYPRSDVKSNSGGTPSFPRDFSIQIKADGASEYTTVAEYTDYQAPQGKPAVFEFDLTNARYIRLRVTRLGDPPAGETNYLQLAEMGVYHTTATSVDKTALENLYNSLKDTDLSQYKDGSAKDTFKAELEKAATLLGSDTATQDEINNAVTSLQAAFDALEKKPVDKHILQYVIEQAIAKKDTDEYKNVIPAVKESYDKALEEAQAVYNDPNASQEEVNQAYAEMIKQIQNLNKQAGDKTELQALYDQVKDTDLDQYLDGETKENFKTALEAAKDVLDDENALVKDVETAYNNLKASYEALEKKPIGEVDKTILEKVIAEANRLKGTDEYKNAIPSVQQSFDKALEEAQNVYDNPSATQEEVNTAWQTLLKEIHKLGFQKGDKTALQELYNQVKDTDLSQYRDGAAKENFKTALANAETVLADEEAMQKEIDKAYNDLKAAYEALEKLADKSQLKELLDECAGYQKEEYTPATWEVFAGIQEKAQEVYENANASQEEINAAIDELLSGMLQLRFKADKSILETVIKVAGEIDGSSYTAESYGILQAAVAEANEVMADENASQEEVDAAATKVQEAMKGLVTVETPAENNHADGTQTGQESTIPKANAAKTGDFAPIAGLLILAMATGSVIAAKKRK</sequence>
<dbReference type="PROSITE" id="PS50022">
    <property type="entry name" value="FA58C_3"/>
    <property type="match status" value="1"/>
</dbReference>
<dbReference type="EC" id="3.2.1.40" evidence="2"/>
<feature type="domain" description="F5/8 type C" evidence="8">
    <location>
        <begin position="1415"/>
        <end position="1576"/>
    </location>
</feature>
<dbReference type="InterPro" id="IPR013737">
    <property type="entry name" value="Bac_rhamnosid_N"/>
</dbReference>
<keyword evidence="3 9" id="KW-0378">Hydrolase</keyword>
<dbReference type="EMBL" id="JACOQK010000001">
    <property type="protein sequence ID" value="MBC5786887.1"/>
    <property type="molecule type" value="Genomic_DNA"/>
</dbReference>
<dbReference type="SUPFAM" id="SSF48208">
    <property type="entry name" value="Six-hairpin glycosidases"/>
    <property type="match status" value="1"/>
</dbReference>
<dbReference type="PANTHER" id="PTHR33307">
    <property type="entry name" value="ALPHA-RHAMNOSIDASE (EUROFUNG)"/>
    <property type="match status" value="1"/>
</dbReference>
<dbReference type="InterPro" id="IPR016007">
    <property type="entry name" value="Alpha_rhamnosid"/>
</dbReference>
<evidence type="ECO:0000256" key="7">
    <source>
        <dbReference type="SAM" id="SignalP"/>
    </source>
</evidence>
<evidence type="ECO:0000256" key="5">
    <source>
        <dbReference type="SAM" id="Coils"/>
    </source>
</evidence>
<dbReference type="InterPro" id="IPR008979">
    <property type="entry name" value="Galactose-bd-like_sf"/>
</dbReference>
<dbReference type="InterPro" id="IPR008902">
    <property type="entry name" value="Rhamnosid_concanavalin"/>
</dbReference>
<evidence type="ECO:0000256" key="6">
    <source>
        <dbReference type="SAM" id="Phobius"/>
    </source>
</evidence>
<reference evidence="9 10" key="1">
    <citation type="submission" date="2020-08" db="EMBL/GenBank/DDBJ databases">
        <title>Genome public.</title>
        <authorList>
            <person name="Liu C."/>
            <person name="Sun Q."/>
        </authorList>
    </citation>
    <scope>NUCLEOTIDE SEQUENCE [LARGE SCALE GENOMIC DNA]</scope>
    <source>
        <strain evidence="9 10">NSJ-27</strain>
    </source>
</reference>
<protein>
    <recommendedName>
        <fullName evidence="2">alpha-L-rhamnosidase</fullName>
        <ecNumber evidence="2">3.2.1.40</ecNumber>
    </recommendedName>
</protein>
<dbReference type="InterPro" id="IPR013783">
    <property type="entry name" value="Ig-like_fold"/>
</dbReference>
<dbReference type="Gene3D" id="2.60.40.10">
    <property type="entry name" value="Immunoglobulins"/>
    <property type="match status" value="1"/>
</dbReference>
<dbReference type="Gene3D" id="2.60.420.10">
    <property type="entry name" value="Maltose phosphorylase, domain 3"/>
    <property type="match status" value="1"/>
</dbReference>
<evidence type="ECO:0000256" key="4">
    <source>
        <dbReference type="ARBA" id="ARBA00023295"/>
    </source>
</evidence>
<feature type="signal peptide" evidence="7">
    <location>
        <begin position="1"/>
        <end position="28"/>
    </location>
</feature>
<feature type="coiled-coil region" evidence="5">
    <location>
        <begin position="1758"/>
        <end position="1792"/>
    </location>
</feature>
<dbReference type="InterPro" id="IPR008928">
    <property type="entry name" value="6-hairpin_glycosidase_sf"/>
</dbReference>
<dbReference type="Pfam" id="PF07554">
    <property type="entry name" value="FIVAR"/>
    <property type="match status" value="7"/>
</dbReference>
<dbReference type="Gene3D" id="1.50.10.10">
    <property type="match status" value="1"/>
</dbReference>
<dbReference type="Proteomes" id="UP000649151">
    <property type="component" value="Unassembled WGS sequence"/>
</dbReference>
<dbReference type="SUPFAM" id="SSF46997">
    <property type="entry name" value="Bacterial immunoglobulin/albumin-binding domains"/>
    <property type="match status" value="1"/>
</dbReference>
<dbReference type="Gene3D" id="1.20.1270.90">
    <property type="entry name" value="AF1782-like"/>
    <property type="match status" value="5"/>
</dbReference>
<evidence type="ECO:0000313" key="10">
    <source>
        <dbReference type="Proteomes" id="UP000649151"/>
    </source>
</evidence>
<dbReference type="Pfam" id="PF25788">
    <property type="entry name" value="Ig_Rha78A_N"/>
    <property type="match status" value="1"/>
</dbReference>
<dbReference type="GO" id="GO:0016787">
    <property type="term" value="F:hydrolase activity"/>
    <property type="evidence" value="ECO:0007669"/>
    <property type="project" value="UniProtKB-KW"/>
</dbReference>
<keyword evidence="10" id="KW-1185">Reference proteome</keyword>
<dbReference type="InterPro" id="IPR012341">
    <property type="entry name" value="6hp_glycosidase-like_sf"/>
</dbReference>
<dbReference type="RefSeq" id="WP_186996069.1">
    <property type="nucleotide sequence ID" value="NZ_JACOQK010000001.1"/>
</dbReference>
<dbReference type="Pfam" id="PF05592">
    <property type="entry name" value="Bac_rhamnosid"/>
    <property type="match status" value="1"/>
</dbReference>
<keyword evidence="5" id="KW-0175">Coiled coil</keyword>
<keyword evidence="7" id="KW-0732">Signal</keyword>
<feature type="transmembrane region" description="Helical" evidence="6">
    <location>
        <begin position="2101"/>
        <end position="2120"/>
    </location>
</feature>
<comment type="caution">
    <text evidence="9">The sequence shown here is derived from an EMBL/GenBank/DDBJ whole genome shotgun (WGS) entry which is preliminary data.</text>
</comment>
<keyword evidence="6" id="KW-0472">Membrane</keyword>
<keyword evidence="6" id="KW-1133">Transmembrane helix</keyword>
<dbReference type="Pfam" id="PF17390">
    <property type="entry name" value="Bac_rhamnosid_C"/>
    <property type="match status" value="1"/>
</dbReference>
<evidence type="ECO:0000256" key="1">
    <source>
        <dbReference type="ARBA" id="ARBA00001445"/>
    </source>
</evidence>
<dbReference type="InterPro" id="IPR000421">
    <property type="entry name" value="FA58C"/>
</dbReference>
<dbReference type="Pfam" id="PF17389">
    <property type="entry name" value="Bac_rhamnosid6H"/>
    <property type="match status" value="1"/>
</dbReference>
<evidence type="ECO:0000259" key="8">
    <source>
        <dbReference type="PROSITE" id="PS50022"/>
    </source>
</evidence>
<dbReference type="Pfam" id="PF00754">
    <property type="entry name" value="F5_F8_type_C"/>
    <property type="match status" value="1"/>
</dbReference>
<dbReference type="InterPro" id="IPR035398">
    <property type="entry name" value="Bac_rhamnosid_C"/>
</dbReference>
<organism evidence="9 10">
    <name type="scientific">Clostridium facile</name>
    <dbReference type="NCBI Taxonomy" id="2763035"/>
    <lineage>
        <taxon>Bacteria</taxon>
        <taxon>Bacillati</taxon>
        <taxon>Bacillota</taxon>
        <taxon>Clostridia</taxon>
        <taxon>Eubacteriales</taxon>
        <taxon>Clostridiaceae</taxon>
        <taxon>Clostridium</taxon>
    </lineage>
</organism>
<dbReference type="InterPro" id="IPR009063">
    <property type="entry name" value="Ig/albumin-bd_sf"/>
</dbReference>
<name>A0ABR7IP46_9CLOT</name>
<evidence type="ECO:0000313" key="9">
    <source>
        <dbReference type="EMBL" id="MBC5786887.1"/>
    </source>
</evidence>
<dbReference type="PANTHER" id="PTHR33307:SF6">
    <property type="entry name" value="ALPHA-RHAMNOSIDASE (EUROFUNG)-RELATED"/>
    <property type="match status" value="1"/>
</dbReference>
<comment type="catalytic activity">
    <reaction evidence="1">
        <text>Hydrolysis of terminal non-reducing alpha-L-rhamnose residues in alpha-L-rhamnosides.</text>
        <dbReference type="EC" id="3.2.1.40"/>
    </reaction>
</comment>
<keyword evidence="4" id="KW-0326">Glycosidase</keyword>
<feature type="coiled-coil region" evidence="5">
    <location>
        <begin position="1895"/>
        <end position="1943"/>
    </location>
</feature>
<dbReference type="Gene3D" id="1.20.1270.70">
    <property type="entry name" value="Designed single chain three-helix bundle"/>
    <property type="match status" value="2"/>
</dbReference>
<proteinExistence type="predicted"/>
<dbReference type="Pfam" id="PF08531">
    <property type="entry name" value="Bac_rhamnosid_N"/>
    <property type="match status" value="1"/>
</dbReference>